<name>A0A218KC73_9CAUD</name>
<evidence type="ECO:0000313" key="1">
    <source>
        <dbReference type="EMBL" id="AKQ08490.1"/>
    </source>
</evidence>
<dbReference type="EMBL" id="KT070867">
    <property type="protein sequence ID" value="AKQ08490.1"/>
    <property type="molecule type" value="Genomic_DNA"/>
</dbReference>
<sequence length="106" mass="12052">MKFKYGVYAFEELVEEFDTVEEADNRAEELRDETGLPYVVSTVNQELTDEQFYWSLNGAFGALAQIIDLIDEGKIHNLADARFIATRQAQDISAKMTELEGLTPEK</sequence>
<proteinExistence type="predicted"/>
<evidence type="ECO:0000313" key="2">
    <source>
        <dbReference type="Proteomes" id="UP000223102"/>
    </source>
</evidence>
<gene>
    <name evidence="1" type="ORF">PBC2_175</name>
</gene>
<dbReference type="Proteomes" id="UP000223102">
    <property type="component" value="Segment"/>
</dbReference>
<reference evidence="1 2" key="1">
    <citation type="submission" date="2015-06" db="EMBL/GenBank/DDBJ databases">
        <title>Complete genome sequence of Bacillus cereus phage PBC2.</title>
        <authorList>
            <person name="Kong M."/>
            <person name="Ryu S."/>
        </authorList>
    </citation>
    <scope>NUCLEOTIDE SEQUENCE [LARGE SCALE GENOMIC DNA]</scope>
</reference>
<keyword evidence="2" id="KW-1185">Reference proteome</keyword>
<organism evidence="1 2">
    <name type="scientific">Bacillus phage PBC2</name>
    <dbReference type="NCBI Taxonomy" id="1675029"/>
    <lineage>
        <taxon>Viruses</taxon>
        <taxon>Duplodnaviria</taxon>
        <taxon>Heunggongvirae</taxon>
        <taxon>Uroviricota</taxon>
        <taxon>Caudoviricetes</taxon>
        <taxon>Andregratiavirinae</taxon>
        <taxon>Haetaevirus</taxon>
        <taxon>Haetaevirus PBC2</taxon>
    </lineage>
</organism>
<accession>A0A218KC73</accession>
<protein>
    <submittedName>
        <fullName evidence="1">Uncharacterized protein</fullName>
    </submittedName>
</protein>